<dbReference type="AlphaFoldDB" id="A0A5J5FWW8"/>
<dbReference type="NCBIfam" id="TIGR00730">
    <property type="entry name" value="Rossman fold protein, TIGR00730 family"/>
    <property type="match status" value="1"/>
</dbReference>
<dbReference type="PANTHER" id="PTHR31223:SF70">
    <property type="entry name" value="LOG FAMILY PROTEIN YJL055W"/>
    <property type="match status" value="1"/>
</dbReference>
<comment type="catalytic activity">
    <reaction evidence="1">
        <text>AMP + H2O = D-ribose 5-phosphate + adenine</text>
        <dbReference type="Rhea" id="RHEA:20129"/>
        <dbReference type="ChEBI" id="CHEBI:15377"/>
        <dbReference type="ChEBI" id="CHEBI:16708"/>
        <dbReference type="ChEBI" id="CHEBI:78346"/>
        <dbReference type="ChEBI" id="CHEBI:456215"/>
        <dbReference type="EC" id="3.2.2.4"/>
    </reaction>
</comment>
<name>A0A5J5FWW8_9GAMM</name>
<dbReference type="EC" id="3.2.2.n1" evidence="3"/>
<reference evidence="4 5" key="1">
    <citation type="submission" date="2019-09" db="EMBL/GenBank/DDBJ databases">
        <authorList>
            <person name="Li Y."/>
        </authorList>
    </citation>
    <scope>NUCLEOTIDE SEQUENCE [LARGE SCALE GENOMIC DNA]</scope>
    <source>
        <strain evidence="4 5">L3-3HA</strain>
    </source>
</reference>
<dbReference type="PANTHER" id="PTHR31223">
    <property type="entry name" value="LOG FAMILY PROTEIN YJL055W"/>
    <property type="match status" value="1"/>
</dbReference>
<comment type="caution">
    <text evidence="4">The sequence shown here is derived from an EMBL/GenBank/DDBJ whole genome shotgun (WGS) entry which is preliminary data.</text>
</comment>
<dbReference type="InterPro" id="IPR031100">
    <property type="entry name" value="LOG_fam"/>
</dbReference>
<keyword evidence="3" id="KW-0378">Hydrolase</keyword>
<keyword evidence="5" id="KW-1185">Reference proteome</keyword>
<gene>
    <name evidence="4" type="ORF">FJU30_17030</name>
</gene>
<dbReference type="EMBL" id="VYKJ01000009">
    <property type="protein sequence ID" value="KAA8998120.1"/>
    <property type="molecule type" value="Genomic_DNA"/>
</dbReference>
<dbReference type="OrthoDB" id="9801098at2"/>
<proteinExistence type="inferred from homology"/>
<organism evidence="4 5">
    <name type="scientific">Affinibrenneria salicis</name>
    <dbReference type="NCBI Taxonomy" id="2590031"/>
    <lineage>
        <taxon>Bacteria</taxon>
        <taxon>Pseudomonadati</taxon>
        <taxon>Pseudomonadota</taxon>
        <taxon>Gammaproteobacteria</taxon>
        <taxon>Enterobacterales</taxon>
        <taxon>Pectobacteriaceae</taxon>
        <taxon>Affinibrenneria</taxon>
    </lineage>
</organism>
<dbReference type="SUPFAM" id="SSF102405">
    <property type="entry name" value="MCP/YpsA-like"/>
    <property type="match status" value="1"/>
</dbReference>
<evidence type="ECO:0000313" key="4">
    <source>
        <dbReference type="EMBL" id="KAA8998120.1"/>
    </source>
</evidence>
<dbReference type="InterPro" id="IPR005269">
    <property type="entry name" value="LOG"/>
</dbReference>
<dbReference type="GO" id="GO:0005829">
    <property type="term" value="C:cytosol"/>
    <property type="evidence" value="ECO:0007669"/>
    <property type="project" value="TreeGrafter"/>
</dbReference>
<sequence>MSGINKIAIFCGSASGLDPVYMAAARETGEQLAQRHISVVYGGGRVGLMGAVADAALAAGGEVIGVMPQELVDCELAHSGLTELHVVNNMHERKAKMSQLADGFIALPGGAGTLEEIFEQWTWAQLGIHQKPCAFYNINGYYEPLRAMSRQMVKEGFMLARFDEMLTFGTDIRQLIETFIRYVPPARKWQPQPVKDKV</sequence>
<protein>
    <recommendedName>
        <fullName evidence="3">Cytokinin riboside 5'-monophosphate phosphoribohydrolase</fullName>
        <ecNumber evidence="3">3.2.2.n1</ecNumber>
    </recommendedName>
</protein>
<dbReference type="Gene3D" id="3.40.50.450">
    <property type="match status" value="1"/>
</dbReference>
<dbReference type="GO" id="GO:0008714">
    <property type="term" value="F:AMP nucleosidase activity"/>
    <property type="evidence" value="ECO:0007669"/>
    <property type="project" value="UniProtKB-EC"/>
</dbReference>
<evidence type="ECO:0000256" key="2">
    <source>
        <dbReference type="ARBA" id="ARBA00006763"/>
    </source>
</evidence>
<keyword evidence="3" id="KW-0203">Cytokinin biosynthesis</keyword>
<accession>A0A5J5FWW8</accession>
<evidence type="ECO:0000313" key="5">
    <source>
        <dbReference type="Proteomes" id="UP000335415"/>
    </source>
</evidence>
<dbReference type="GO" id="GO:0009691">
    <property type="term" value="P:cytokinin biosynthetic process"/>
    <property type="evidence" value="ECO:0007669"/>
    <property type="project" value="UniProtKB-UniRule"/>
</dbReference>
<dbReference type="Pfam" id="PF03641">
    <property type="entry name" value="Lysine_decarbox"/>
    <property type="match status" value="1"/>
</dbReference>
<dbReference type="Proteomes" id="UP000335415">
    <property type="component" value="Unassembled WGS sequence"/>
</dbReference>
<evidence type="ECO:0000256" key="3">
    <source>
        <dbReference type="RuleBase" id="RU363015"/>
    </source>
</evidence>
<comment type="similarity">
    <text evidence="2 3">Belongs to the LOG family.</text>
</comment>
<evidence type="ECO:0000256" key="1">
    <source>
        <dbReference type="ARBA" id="ARBA00000274"/>
    </source>
</evidence>